<evidence type="ECO:0000313" key="3">
    <source>
        <dbReference type="Proteomes" id="UP000830167"/>
    </source>
</evidence>
<dbReference type="InterPro" id="IPR050490">
    <property type="entry name" value="Bact_solute-bd_prot1"/>
</dbReference>
<dbReference type="InterPro" id="IPR006059">
    <property type="entry name" value="SBP"/>
</dbReference>
<accession>A0ABY4CK01</accession>
<dbReference type="Pfam" id="PF13416">
    <property type="entry name" value="SBP_bac_8"/>
    <property type="match status" value="1"/>
</dbReference>
<feature type="chain" id="PRO_5046839760" evidence="1">
    <location>
        <begin position="25"/>
        <end position="431"/>
    </location>
</feature>
<sequence>MEGTCCLKHIQAFMIFSTLGLALAGCGLTTSTQTEGGSVSSQNIIHLKIAWWGSQVRHDVTLKAIKLYEKEHPDETFTAEYSSYNDYWKTLATEESANAAPDIIQMDAAYLADYAARGRLADLSTGISTGDIDQPLLDSGKYKGKLYAVALGNNAYGIAYNKIALEKLGISLPRASWTWDAYFQLAKKIQPKLEQGHFAISDSSADARVYQTYQLAMGKGDIAAAKFAIDEHTWANWERTFAELRKEGVVPPPNVETSEKQYDPKQDLLLNGTVLFRPMFAAEFPAYNSIRPGIFALTTMPKGVQAGGYLKPSMFWAVNPRSKHIKEAKNFINWFIHDPKAAEILGTTRGIPVSNQVLDALRSNFTDADKEQLELIKKTAKDANPFASGPKGWGNFEEPDYKRITQQLEFGKASYDQVFQELEKKFYDDIQ</sequence>
<gene>
    <name evidence="2" type="ORF">LSG31_16575</name>
</gene>
<feature type="signal peptide" evidence="1">
    <location>
        <begin position="1"/>
        <end position="24"/>
    </location>
</feature>
<dbReference type="Gene3D" id="3.40.190.10">
    <property type="entry name" value="Periplasmic binding protein-like II"/>
    <property type="match status" value="2"/>
</dbReference>
<evidence type="ECO:0000313" key="2">
    <source>
        <dbReference type="EMBL" id="UOF89493.1"/>
    </source>
</evidence>
<organism evidence="2 3">
    <name type="scientific">Fodinisporobacter ferrooxydans</name>
    <dbReference type="NCBI Taxonomy" id="2901836"/>
    <lineage>
        <taxon>Bacteria</taxon>
        <taxon>Bacillati</taxon>
        <taxon>Bacillota</taxon>
        <taxon>Bacilli</taxon>
        <taxon>Bacillales</taxon>
        <taxon>Alicyclobacillaceae</taxon>
        <taxon>Fodinisporobacter</taxon>
    </lineage>
</organism>
<name>A0ABY4CK01_9BACL</name>
<protein>
    <submittedName>
        <fullName evidence="2">ABC transporter substrate-binding protein</fullName>
    </submittedName>
</protein>
<dbReference type="SUPFAM" id="SSF53850">
    <property type="entry name" value="Periplasmic binding protein-like II"/>
    <property type="match status" value="1"/>
</dbReference>
<dbReference type="RefSeq" id="WP_347436183.1">
    <property type="nucleotide sequence ID" value="NZ_CP089291.1"/>
</dbReference>
<proteinExistence type="predicted"/>
<keyword evidence="1" id="KW-0732">Signal</keyword>
<dbReference type="PANTHER" id="PTHR43649:SF11">
    <property type="entry name" value="ABC TRANSPORTER SUBSTRATE-BINDING PROTEIN YESO-RELATED"/>
    <property type="match status" value="1"/>
</dbReference>
<keyword evidence="3" id="KW-1185">Reference proteome</keyword>
<evidence type="ECO:0000256" key="1">
    <source>
        <dbReference type="SAM" id="SignalP"/>
    </source>
</evidence>
<dbReference type="PANTHER" id="PTHR43649">
    <property type="entry name" value="ARABINOSE-BINDING PROTEIN-RELATED"/>
    <property type="match status" value="1"/>
</dbReference>
<dbReference type="EMBL" id="CP089291">
    <property type="protein sequence ID" value="UOF89493.1"/>
    <property type="molecule type" value="Genomic_DNA"/>
</dbReference>
<reference evidence="2" key="1">
    <citation type="submission" date="2021-12" db="EMBL/GenBank/DDBJ databases">
        <title>Alicyclobacillaceae gen. nov., sp. nov., isolated from chalcocite enrichment system.</title>
        <authorList>
            <person name="Jiang Z."/>
        </authorList>
    </citation>
    <scope>NUCLEOTIDE SEQUENCE</scope>
    <source>
        <strain evidence="2">MYW30-H2</strain>
    </source>
</reference>
<dbReference type="Proteomes" id="UP000830167">
    <property type="component" value="Chromosome"/>
</dbReference>